<evidence type="ECO:0000256" key="1">
    <source>
        <dbReference type="SAM" id="MobiDB-lite"/>
    </source>
</evidence>
<comment type="caution">
    <text evidence="2">The sequence shown here is derived from an EMBL/GenBank/DDBJ whole genome shotgun (WGS) entry which is preliminary data.</text>
</comment>
<reference evidence="2 3" key="1">
    <citation type="journal article" date="2012" name="BMC Genomics">
        <title>Tools to kill: Genome of one of the most destructive plant pathogenic fungi Macrophomina phaseolina.</title>
        <authorList>
            <person name="Islam M.S."/>
            <person name="Haque M.S."/>
            <person name="Islam M.M."/>
            <person name="Emdad E.M."/>
            <person name="Halim A."/>
            <person name="Hossen Q.M.M."/>
            <person name="Hossain M.Z."/>
            <person name="Ahmed B."/>
            <person name="Rahim S."/>
            <person name="Rahman M.S."/>
            <person name="Alam M.M."/>
            <person name="Hou S."/>
            <person name="Wan X."/>
            <person name="Saito J.A."/>
            <person name="Alam M."/>
        </authorList>
    </citation>
    <scope>NUCLEOTIDE SEQUENCE [LARGE SCALE GENOMIC DNA]</scope>
    <source>
        <strain evidence="2 3">MS6</strain>
    </source>
</reference>
<dbReference type="STRING" id="1126212.K2R3K8"/>
<dbReference type="EMBL" id="AHHD01000259">
    <property type="protein sequence ID" value="EKG16911.1"/>
    <property type="molecule type" value="Genomic_DNA"/>
</dbReference>
<gene>
    <name evidence="2" type="ORF">MPH_05892</name>
</gene>
<feature type="region of interest" description="Disordered" evidence="1">
    <location>
        <begin position="1"/>
        <end position="104"/>
    </location>
</feature>
<name>K2R3K8_MACPH</name>
<dbReference type="PANTHER" id="PTHR36569:SF5">
    <property type="entry name" value="CONIDIATION-SPECIFIC PROTEIN 10 (EUROFUNG)"/>
    <property type="match status" value="1"/>
</dbReference>
<dbReference type="Pfam" id="PF10685">
    <property type="entry name" value="KGG"/>
    <property type="match status" value="1"/>
</dbReference>
<feature type="compositionally biased region" description="Basic and acidic residues" evidence="1">
    <location>
        <begin position="92"/>
        <end position="104"/>
    </location>
</feature>
<evidence type="ECO:0008006" key="4">
    <source>
        <dbReference type="Google" id="ProtNLM"/>
    </source>
</evidence>
<evidence type="ECO:0000313" key="2">
    <source>
        <dbReference type="EMBL" id="EKG16911.1"/>
    </source>
</evidence>
<sequence>MADTNPGNFANRPTEEVREIAAKGGHASHSGQGGGQAEESHQPGRNPDGTFAKGSEAAKEAGHKGGLTSGGATDDSHHAGRNLDGTFTKGSEAAKEAGHKGGIH</sequence>
<proteinExistence type="predicted"/>
<dbReference type="VEuPathDB" id="FungiDB:MPH_05892"/>
<dbReference type="AlphaFoldDB" id="K2R3K8"/>
<dbReference type="InterPro" id="IPR019626">
    <property type="entry name" value="Stress-induced_KGG_rpt"/>
</dbReference>
<protein>
    <recommendedName>
        <fullName evidence="4">Stress-induced bacterial acidophilic repeat domain-containing protein</fullName>
    </recommendedName>
</protein>
<organism evidence="2 3">
    <name type="scientific">Macrophomina phaseolina (strain MS6)</name>
    <name type="common">Charcoal rot fungus</name>
    <dbReference type="NCBI Taxonomy" id="1126212"/>
    <lineage>
        <taxon>Eukaryota</taxon>
        <taxon>Fungi</taxon>
        <taxon>Dikarya</taxon>
        <taxon>Ascomycota</taxon>
        <taxon>Pezizomycotina</taxon>
        <taxon>Dothideomycetes</taxon>
        <taxon>Dothideomycetes incertae sedis</taxon>
        <taxon>Botryosphaeriales</taxon>
        <taxon>Botryosphaeriaceae</taxon>
        <taxon>Macrophomina</taxon>
    </lineage>
</organism>
<accession>K2R3K8</accession>
<dbReference type="InterPro" id="IPR052590">
    <property type="entry name" value="Stress/Virulence-Domain"/>
</dbReference>
<dbReference type="HOGENOM" id="CLU_122062_0_0_1"/>
<dbReference type="eggNOG" id="ENOG502SXDP">
    <property type="taxonomic scope" value="Eukaryota"/>
</dbReference>
<dbReference type="InParanoid" id="K2R3K8"/>
<dbReference type="PANTHER" id="PTHR36569">
    <property type="match status" value="1"/>
</dbReference>
<dbReference type="Proteomes" id="UP000007129">
    <property type="component" value="Unassembled WGS sequence"/>
</dbReference>
<evidence type="ECO:0000313" key="3">
    <source>
        <dbReference type="Proteomes" id="UP000007129"/>
    </source>
</evidence>
<dbReference type="OrthoDB" id="2137750at2759"/>